<keyword evidence="2 6" id="KW-0812">Transmembrane</keyword>
<name>A0AAJ7WHR7_9ACAR</name>
<dbReference type="GeneID" id="100897253"/>
<evidence type="ECO:0000313" key="9">
    <source>
        <dbReference type="RefSeq" id="XP_028967425.1"/>
    </source>
</evidence>
<feature type="transmembrane region" description="Helical" evidence="6">
    <location>
        <begin position="126"/>
        <end position="148"/>
    </location>
</feature>
<keyword evidence="8" id="KW-1185">Reference proteome</keyword>
<sequence>MAWTNMMSPLMAADVPHWCAPPNETIAATWWKDHGIPRDHRGTPEGCRMYRWSSESGLDENETIPCTHGWSYNKEDYGETATSEWNLVCGDSWKKSAMQTAVMAGSFLGVIVFAKISDRFGRKRAFVAGICVLLTFGISATFVQSFLFFNIFRFIMSASVSGITVAVTTLFMEIMPEKDRIYMNVGFGIGYAIPLMFIPLLSHFLRDFRHMQLAIGLSGFFLVPYLFVLEESPKWLLAKHRLPQAERSIVRILKRNRRPIPNMRDVMAKLAVHAESENAKKSSNLGYADMFRIPILRRNILYLGALWFSGSFMSYYMALNAHRLPGNAHLNFAISTFAEFPSAFVGMYLLRKCRRRQTQMYNLILAAILFGGVYFLDDSYRWSKIYGSTIVRFFIFTHSFVKWTNVHEINPTPARSVGFAIVMMCSRMAGMLAPFLKDFGDWTHHSTVYIIFMVLTAVSVFCVTKLPETLDKKLPDTIDDVEQLLKDTHRIGLKIPLSKSIEAGGSERQNLASGDSCNPLYRGDSKSQIQKSVARPPGPELESSTGPSRAQTPPLSTPILITVVPIPIGIVYMLMEDDIDVIQVIGRFGTYHCIVLLLACTRAYPVAWTNMMSPLMAADVPHWCAPPDETIDAAWWKDNGVPKTPKGTAVECLMYRWSSEAGLDTNTTIPCSHGWSYDKEDYGETATSEWDLVCGDSWKRSGMQSVVMAGSFLGVIVFAKISDRLGRKLAFIFGIALLLTTGLSAAFVQSFVIFNLLRFLLSASASGITVATTALFMEIMPEKDRIYMNVGFGMGYSIPLMFIPLLSYYLRNFRHMQLAIGLSGFLIIPYLSVLEESPKWLLAKHRLAEAEEVIKRILKRNKRPIPSMKEVMTRLAVHAESENAQKSTNLGYLDLLRVPVLRRNIFYLSILWFCHSFVVYYIALNAHRLPGNAHLNLAISTFAEFPSAFVGMYLLRKCRRRQSQFFNFSTAAVVFTGVYFLDDSYRWTKVVGGFFVRFFIYVHGFVMWTNVHEINPTPARSVGFAVTMMFSRTAAMMAPFLKDFGDWTHHSAVYVIFLVLTIIGVFCVTKLPETLDKKLPDTIDDVEQLLRDTLNPKLKSEKSSA</sequence>
<dbReference type="AlphaFoldDB" id="A0AAJ7WHR7"/>
<evidence type="ECO:0000259" key="7">
    <source>
        <dbReference type="PROSITE" id="PS50850"/>
    </source>
</evidence>
<dbReference type="InterPro" id="IPR005828">
    <property type="entry name" value="MFS_sugar_transport-like"/>
</dbReference>
<proteinExistence type="predicted"/>
<dbReference type="GO" id="GO:0022857">
    <property type="term" value="F:transmembrane transporter activity"/>
    <property type="evidence" value="ECO:0007669"/>
    <property type="project" value="InterPro"/>
</dbReference>
<evidence type="ECO:0000256" key="3">
    <source>
        <dbReference type="ARBA" id="ARBA00022989"/>
    </source>
</evidence>
<dbReference type="PANTHER" id="PTHR24064">
    <property type="entry name" value="SOLUTE CARRIER FAMILY 22 MEMBER"/>
    <property type="match status" value="1"/>
</dbReference>
<protein>
    <submittedName>
        <fullName evidence="9">Solute carrier family 22 member 23</fullName>
    </submittedName>
</protein>
<accession>A0AAJ7WHR7</accession>
<feature type="transmembrane region" description="Helical" evidence="6">
    <location>
        <begin position="584"/>
        <end position="604"/>
    </location>
</feature>
<dbReference type="RefSeq" id="XP_028967425.1">
    <property type="nucleotide sequence ID" value="XM_029111592.1"/>
</dbReference>
<dbReference type="InterPro" id="IPR020846">
    <property type="entry name" value="MFS_dom"/>
</dbReference>
<feature type="transmembrane region" description="Helical" evidence="6">
    <location>
        <begin position="96"/>
        <end position="114"/>
    </location>
</feature>
<dbReference type="KEGG" id="goe:100897253"/>
<gene>
    <name evidence="9" type="primary">LOC100897253</name>
</gene>
<keyword evidence="4 6" id="KW-0472">Membrane</keyword>
<dbReference type="Proteomes" id="UP000694867">
    <property type="component" value="Unplaced"/>
</dbReference>
<feature type="transmembrane region" description="Helical" evidence="6">
    <location>
        <begin position="702"/>
        <end position="719"/>
    </location>
</feature>
<feature type="transmembrane region" description="Helical" evidence="6">
    <location>
        <begin position="181"/>
        <end position="205"/>
    </location>
</feature>
<evidence type="ECO:0000256" key="5">
    <source>
        <dbReference type="SAM" id="MobiDB-lite"/>
    </source>
</evidence>
<evidence type="ECO:0000256" key="1">
    <source>
        <dbReference type="ARBA" id="ARBA00004141"/>
    </source>
</evidence>
<dbReference type="GO" id="GO:0016020">
    <property type="term" value="C:membrane"/>
    <property type="evidence" value="ECO:0007669"/>
    <property type="project" value="UniProtKB-SubCell"/>
</dbReference>
<feature type="transmembrane region" description="Helical" evidence="6">
    <location>
        <begin position="211"/>
        <end position="229"/>
    </location>
</feature>
<feature type="transmembrane region" description="Helical" evidence="6">
    <location>
        <begin position="905"/>
        <end position="923"/>
    </location>
</feature>
<feature type="domain" description="Major facilitator superfamily (MFS) profile" evidence="7">
    <location>
        <begin position="650"/>
        <end position="1076"/>
    </location>
</feature>
<feature type="transmembrane region" description="Helical" evidence="6">
    <location>
        <begin position="448"/>
        <end position="466"/>
    </location>
</feature>
<feature type="transmembrane region" description="Helical" evidence="6">
    <location>
        <begin position="154"/>
        <end position="174"/>
    </location>
</feature>
<evidence type="ECO:0000256" key="6">
    <source>
        <dbReference type="SAM" id="Phobius"/>
    </source>
</evidence>
<organism evidence="8 9">
    <name type="scientific">Galendromus occidentalis</name>
    <name type="common">western predatory mite</name>
    <dbReference type="NCBI Taxonomy" id="34638"/>
    <lineage>
        <taxon>Eukaryota</taxon>
        <taxon>Metazoa</taxon>
        <taxon>Ecdysozoa</taxon>
        <taxon>Arthropoda</taxon>
        <taxon>Chelicerata</taxon>
        <taxon>Arachnida</taxon>
        <taxon>Acari</taxon>
        <taxon>Parasitiformes</taxon>
        <taxon>Mesostigmata</taxon>
        <taxon>Gamasina</taxon>
        <taxon>Phytoseioidea</taxon>
        <taxon>Phytoseiidae</taxon>
        <taxon>Typhlodrominae</taxon>
        <taxon>Galendromus</taxon>
    </lineage>
</organism>
<feature type="compositionally biased region" description="Polar residues" evidence="5">
    <location>
        <begin position="542"/>
        <end position="553"/>
    </location>
</feature>
<keyword evidence="3 6" id="KW-1133">Transmembrane helix</keyword>
<dbReference type="PROSITE" id="PS50850">
    <property type="entry name" value="MFS"/>
    <property type="match status" value="2"/>
</dbReference>
<reference evidence="9" key="1">
    <citation type="submission" date="2025-08" db="UniProtKB">
        <authorList>
            <consortium name="RefSeq"/>
        </authorList>
    </citation>
    <scope>IDENTIFICATION</scope>
</reference>
<feature type="transmembrane region" description="Helical" evidence="6">
    <location>
        <begin position="555"/>
        <end position="575"/>
    </location>
</feature>
<dbReference type="Pfam" id="PF00083">
    <property type="entry name" value="Sugar_tr"/>
    <property type="match status" value="2"/>
</dbReference>
<evidence type="ECO:0000256" key="4">
    <source>
        <dbReference type="ARBA" id="ARBA00023136"/>
    </source>
</evidence>
<feature type="transmembrane region" description="Helical" evidence="6">
    <location>
        <begin position="1021"/>
        <end position="1041"/>
    </location>
</feature>
<dbReference type="InterPro" id="IPR036259">
    <property type="entry name" value="MFS_trans_sf"/>
</dbReference>
<comment type="subcellular location">
    <subcellularLocation>
        <location evidence="1">Membrane</location>
        <topology evidence="1">Multi-pass membrane protein</topology>
    </subcellularLocation>
</comment>
<feature type="domain" description="Major facilitator superfamily (MFS) profile" evidence="7">
    <location>
        <begin position="1"/>
        <end position="471"/>
    </location>
</feature>
<feature type="transmembrane region" description="Helical" evidence="6">
    <location>
        <begin position="786"/>
        <end position="810"/>
    </location>
</feature>
<feature type="transmembrane region" description="Helical" evidence="6">
    <location>
        <begin position="964"/>
        <end position="981"/>
    </location>
</feature>
<feature type="transmembrane region" description="Helical" evidence="6">
    <location>
        <begin position="1047"/>
        <end position="1068"/>
    </location>
</feature>
<dbReference type="Gene3D" id="1.20.1250.20">
    <property type="entry name" value="MFS general substrate transporter like domains"/>
    <property type="match status" value="2"/>
</dbReference>
<feature type="transmembrane region" description="Helical" evidence="6">
    <location>
        <begin position="987"/>
        <end position="1009"/>
    </location>
</feature>
<feature type="region of interest" description="Disordered" evidence="5">
    <location>
        <begin position="527"/>
        <end position="553"/>
    </location>
</feature>
<feature type="transmembrane region" description="Helical" evidence="6">
    <location>
        <begin position="759"/>
        <end position="779"/>
    </location>
</feature>
<feature type="transmembrane region" description="Helical" evidence="6">
    <location>
        <begin position="330"/>
        <end position="350"/>
    </location>
</feature>
<evidence type="ECO:0000256" key="2">
    <source>
        <dbReference type="ARBA" id="ARBA00022692"/>
    </source>
</evidence>
<dbReference type="SUPFAM" id="SSF103473">
    <property type="entry name" value="MFS general substrate transporter"/>
    <property type="match status" value="2"/>
</dbReference>
<feature type="transmembrane region" description="Helical" evidence="6">
    <location>
        <begin position="300"/>
        <end position="318"/>
    </location>
</feature>
<evidence type="ECO:0000313" key="8">
    <source>
        <dbReference type="Proteomes" id="UP000694867"/>
    </source>
</evidence>
<feature type="transmembrane region" description="Helical" evidence="6">
    <location>
        <begin position="359"/>
        <end position="376"/>
    </location>
</feature>
<feature type="transmembrane region" description="Helical" evidence="6">
    <location>
        <begin position="731"/>
        <end position="753"/>
    </location>
</feature>
<feature type="transmembrane region" description="Helical" evidence="6">
    <location>
        <begin position="935"/>
        <end position="955"/>
    </location>
</feature>